<evidence type="ECO:0000256" key="2">
    <source>
        <dbReference type="ARBA" id="ARBA00023315"/>
    </source>
</evidence>
<name>A0A011UGB5_RUMAL</name>
<dbReference type="EMBL" id="JEOB01000002">
    <property type="protein sequence ID" value="EXM39719.1"/>
    <property type="molecule type" value="Genomic_DNA"/>
</dbReference>
<dbReference type="InterPro" id="IPR016181">
    <property type="entry name" value="Acyl_CoA_acyltransferase"/>
</dbReference>
<dbReference type="PANTHER" id="PTHR43420">
    <property type="entry name" value="ACETYLTRANSFERASE"/>
    <property type="match status" value="1"/>
</dbReference>
<evidence type="ECO:0000259" key="3">
    <source>
        <dbReference type="PROSITE" id="PS51186"/>
    </source>
</evidence>
<dbReference type="GO" id="GO:0016747">
    <property type="term" value="F:acyltransferase activity, transferring groups other than amino-acyl groups"/>
    <property type="evidence" value="ECO:0007669"/>
    <property type="project" value="InterPro"/>
</dbReference>
<comment type="caution">
    <text evidence="4">The sequence shown here is derived from an EMBL/GenBank/DDBJ whole genome shotgun (WGS) entry which is preliminary data.</text>
</comment>
<sequence length="155" mass="17575">MRPEYKRADISDLDILVSSRIKVLIAANKLPEDTDMSVIEQQSREYYRQSLTDGSHTAYLVYDGDDVIAAGGVSYYRVMPTCDVPTGRKAYIMNMYTDPAYRRQGIAMKTLALLIEDAKAKGITFISLEATDMGRPLYERYGFVPMEHEMILPTD</sequence>
<dbReference type="InterPro" id="IPR000182">
    <property type="entry name" value="GNAT_dom"/>
</dbReference>
<feature type="domain" description="N-acetyltransferase" evidence="3">
    <location>
        <begin position="3"/>
        <end position="155"/>
    </location>
</feature>
<gene>
    <name evidence="4" type="ORF">RASY3_07905</name>
</gene>
<dbReference type="PATRIC" id="fig|1341156.4.peg.1988"/>
<dbReference type="OrthoDB" id="119498at2"/>
<evidence type="ECO:0000256" key="1">
    <source>
        <dbReference type="ARBA" id="ARBA00022679"/>
    </source>
</evidence>
<organism evidence="4 5">
    <name type="scientific">Ruminococcus albus SY3</name>
    <dbReference type="NCBI Taxonomy" id="1341156"/>
    <lineage>
        <taxon>Bacteria</taxon>
        <taxon>Bacillati</taxon>
        <taxon>Bacillota</taxon>
        <taxon>Clostridia</taxon>
        <taxon>Eubacteriales</taxon>
        <taxon>Oscillospiraceae</taxon>
        <taxon>Ruminococcus</taxon>
    </lineage>
</organism>
<dbReference type="CDD" id="cd04301">
    <property type="entry name" value="NAT_SF"/>
    <property type="match status" value="1"/>
</dbReference>
<dbReference type="Pfam" id="PF00583">
    <property type="entry name" value="Acetyltransf_1"/>
    <property type="match status" value="1"/>
</dbReference>
<evidence type="ECO:0000313" key="4">
    <source>
        <dbReference type="EMBL" id="EXM39719.1"/>
    </source>
</evidence>
<accession>A0A011UGB5</accession>
<dbReference type="RefSeq" id="WP_037286675.1">
    <property type="nucleotide sequence ID" value="NZ_JEOB01000002.1"/>
</dbReference>
<evidence type="ECO:0000313" key="5">
    <source>
        <dbReference type="Proteomes" id="UP000021369"/>
    </source>
</evidence>
<dbReference type="PANTHER" id="PTHR43420:SF12">
    <property type="entry name" value="N-ACETYLTRANSFERASE DOMAIN-CONTAINING PROTEIN"/>
    <property type="match status" value="1"/>
</dbReference>
<keyword evidence="2" id="KW-0012">Acyltransferase</keyword>
<keyword evidence="1 4" id="KW-0808">Transferase</keyword>
<keyword evidence="5" id="KW-1185">Reference proteome</keyword>
<proteinExistence type="predicted"/>
<dbReference type="InterPro" id="IPR050680">
    <property type="entry name" value="YpeA/RimI_acetyltransf"/>
</dbReference>
<dbReference type="AlphaFoldDB" id="A0A011UGB5"/>
<reference evidence="4 5" key="1">
    <citation type="submission" date="2013-06" db="EMBL/GenBank/DDBJ databases">
        <title>Rumen cellulosomics: divergent fiber-degrading strategies revealed by comparative genome-wide analysis of six Ruminococcal strains.</title>
        <authorList>
            <person name="Dassa B."/>
            <person name="Borovok I."/>
            <person name="Lamed R."/>
            <person name="Flint H."/>
            <person name="Yeoman C.J."/>
            <person name="White B."/>
            <person name="Bayer E.A."/>
        </authorList>
    </citation>
    <scope>NUCLEOTIDE SEQUENCE [LARGE SCALE GENOMIC DNA]</scope>
    <source>
        <strain evidence="4 5">SY3</strain>
    </source>
</reference>
<protein>
    <submittedName>
        <fullName evidence="4">GNAT family acetyltransferase</fullName>
    </submittedName>
</protein>
<dbReference type="Proteomes" id="UP000021369">
    <property type="component" value="Unassembled WGS sequence"/>
</dbReference>
<dbReference type="Gene3D" id="3.40.630.30">
    <property type="match status" value="1"/>
</dbReference>
<dbReference type="PROSITE" id="PS51186">
    <property type="entry name" value="GNAT"/>
    <property type="match status" value="1"/>
</dbReference>
<dbReference type="SUPFAM" id="SSF55729">
    <property type="entry name" value="Acyl-CoA N-acyltransferases (Nat)"/>
    <property type="match status" value="1"/>
</dbReference>